<evidence type="ECO:0000256" key="1">
    <source>
        <dbReference type="SAM" id="Phobius"/>
    </source>
</evidence>
<organism evidence="2 3">
    <name type="scientific">Holzapfeliella saturejae</name>
    <dbReference type="NCBI Taxonomy" id="3082953"/>
    <lineage>
        <taxon>Bacteria</taxon>
        <taxon>Bacillati</taxon>
        <taxon>Bacillota</taxon>
        <taxon>Bacilli</taxon>
        <taxon>Lactobacillales</taxon>
        <taxon>Lactobacillaceae</taxon>
        <taxon>Holzapfeliella</taxon>
    </lineage>
</organism>
<keyword evidence="1" id="KW-0812">Transmembrane</keyword>
<dbReference type="EMBL" id="JAWMWG010000005">
    <property type="protein sequence ID" value="MEJ6348984.1"/>
    <property type="molecule type" value="Genomic_DNA"/>
</dbReference>
<feature type="transmembrane region" description="Helical" evidence="1">
    <location>
        <begin position="72"/>
        <end position="97"/>
    </location>
</feature>
<feature type="transmembrane region" description="Helical" evidence="1">
    <location>
        <begin position="109"/>
        <end position="132"/>
    </location>
</feature>
<name>A0ABU8SI33_9LACO</name>
<accession>A0ABU8SI33</accession>
<gene>
    <name evidence="2" type="ORF">R4Y45_07095</name>
</gene>
<keyword evidence="1" id="KW-1133">Transmembrane helix</keyword>
<feature type="transmembrane region" description="Helical" evidence="1">
    <location>
        <begin position="42"/>
        <end position="60"/>
    </location>
</feature>
<dbReference type="RefSeq" id="WP_339970497.1">
    <property type="nucleotide sequence ID" value="NZ_JAWMWG010000005.1"/>
</dbReference>
<reference evidence="2 3" key="1">
    <citation type="submission" date="2023-10" db="EMBL/GenBank/DDBJ databases">
        <title>Holzapfeliella saturejae sp. nov. isolated from Satureja montana flowers.</title>
        <authorList>
            <person name="Alcantara C."/>
            <person name="Zuniga M."/>
            <person name="Landete J.M."/>
            <person name="Monedero V."/>
        </authorList>
    </citation>
    <scope>NUCLEOTIDE SEQUENCE [LARGE SCALE GENOMIC DNA]</scope>
    <source>
        <strain evidence="2 3">He02</strain>
    </source>
</reference>
<sequence length="211" mass="23443">MKRLIPIGINHLCQVLGISVILTLITGYAEIARPSSSADTDIVLIILIGAFNLPNVDLPLQYGITRQSIFKYLGIMLIISSLIYVITIWGITAIFNLPVTLATYPLELSIVNLILVTLAFFTAMLFMMCFYYGQYIFHKLPNSIANFINVIIILLAAIIVVISVSTMNTYYLSSGLISSILALLAVIELVLLYFLVKNVDITVAMRRYGKK</sequence>
<proteinExistence type="predicted"/>
<protein>
    <submittedName>
        <fullName evidence="2">Uncharacterized protein</fullName>
    </submittedName>
</protein>
<dbReference type="Proteomes" id="UP001377804">
    <property type="component" value="Unassembled WGS sequence"/>
</dbReference>
<feature type="transmembrane region" description="Helical" evidence="1">
    <location>
        <begin position="12"/>
        <end position="30"/>
    </location>
</feature>
<evidence type="ECO:0000313" key="3">
    <source>
        <dbReference type="Proteomes" id="UP001377804"/>
    </source>
</evidence>
<feature type="transmembrane region" description="Helical" evidence="1">
    <location>
        <begin position="170"/>
        <end position="196"/>
    </location>
</feature>
<evidence type="ECO:0000313" key="2">
    <source>
        <dbReference type="EMBL" id="MEJ6348984.1"/>
    </source>
</evidence>
<comment type="caution">
    <text evidence="2">The sequence shown here is derived from an EMBL/GenBank/DDBJ whole genome shotgun (WGS) entry which is preliminary data.</text>
</comment>
<keyword evidence="1" id="KW-0472">Membrane</keyword>
<keyword evidence="3" id="KW-1185">Reference proteome</keyword>
<feature type="transmembrane region" description="Helical" evidence="1">
    <location>
        <begin position="144"/>
        <end position="164"/>
    </location>
</feature>